<evidence type="ECO:0000313" key="3">
    <source>
        <dbReference type="Proteomes" id="UP000803844"/>
    </source>
</evidence>
<gene>
    <name evidence="2" type="ORF">M406DRAFT_328612</name>
</gene>
<keyword evidence="3" id="KW-1185">Reference proteome</keyword>
<accession>A0A9P5CRR1</accession>
<proteinExistence type="predicted"/>
<comment type="caution">
    <text evidence="2">The sequence shown here is derived from an EMBL/GenBank/DDBJ whole genome shotgun (WGS) entry which is preliminary data.</text>
</comment>
<keyword evidence="1" id="KW-0732">Signal</keyword>
<dbReference type="Proteomes" id="UP000803844">
    <property type="component" value="Unassembled WGS sequence"/>
</dbReference>
<sequence length="121" mass="12361">MMLIHFLVSLMLAVSGIFSQAAANMASKGVTSQTTSGEGSAVSTGTTAAGLVGAVDAILPNSTGNHSLVFTQTYNVPAVKNASTTTGDTTSSAITTSWTSVTMVYTTVETFVYKPITRSGN</sequence>
<organism evidence="2 3">
    <name type="scientific">Cryphonectria parasitica (strain ATCC 38755 / EP155)</name>
    <dbReference type="NCBI Taxonomy" id="660469"/>
    <lineage>
        <taxon>Eukaryota</taxon>
        <taxon>Fungi</taxon>
        <taxon>Dikarya</taxon>
        <taxon>Ascomycota</taxon>
        <taxon>Pezizomycotina</taxon>
        <taxon>Sordariomycetes</taxon>
        <taxon>Sordariomycetidae</taxon>
        <taxon>Diaporthales</taxon>
        <taxon>Cryphonectriaceae</taxon>
        <taxon>Cryphonectria-Endothia species complex</taxon>
        <taxon>Cryphonectria</taxon>
    </lineage>
</organism>
<dbReference type="RefSeq" id="XP_040778502.1">
    <property type="nucleotide sequence ID" value="XM_040920346.1"/>
</dbReference>
<feature type="signal peptide" evidence="1">
    <location>
        <begin position="1"/>
        <end position="23"/>
    </location>
</feature>
<reference evidence="2" key="1">
    <citation type="journal article" date="2020" name="Phytopathology">
        <title>Genome sequence of the chestnut blight fungus Cryphonectria parasitica EP155: A fundamental resource for an archetypical invasive plant pathogen.</title>
        <authorList>
            <person name="Crouch J.A."/>
            <person name="Dawe A."/>
            <person name="Aerts A."/>
            <person name="Barry K."/>
            <person name="Churchill A.C.L."/>
            <person name="Grimwood J."/>
            <person name="Hillman B."/>
            <person name="Milgroom M.G."/>
            <person name="Pangilinan J."/>
            <person name="Smith M."/>
            <person name="Salamov A."/>
            <person name="Schmutz J."/>
            <person name="Yadav J."/>
            <person name="Grigoriev I.V."/>
            <person name="Nuss D."/>
        </authorList>
    </citation>
    <scope>NUCLEOTIDE SEQUENCE</scope>
    <source>
        <strain evidence="2">EP155</strain>
    </source>
</reference>
<evidence type="ECO:0000256" key="1">
    <source>
        <dbReference type="SAM" id="SignalP"/>
    </source>
</evidence>
<name>A0A9P5CRR1_CRYP1</name>
<protein>
    <submittedName>
        <fullName evidence="2">Uncharacterized protein</fullName>
    </submittedName>
</protein>
<feature type="chain" id="PRO_5040253813" evidence="1">
    <location>
        <begin position="24"/>
        <end position="121"/>
    </location>
</feature>
<dbReference type="AlphaFoldDB" id="A0A9P5CRR1"/>
<dbReference type="GeneID" id="63837475"/>
<evidence type="ECO:0000313" key="2">
    <source>
        <dbReference type="EMBL" id="KAF3767541.1"/>
    </source>
</evidence>
<dbReference type="EMBL" id="MU032346">
    <property type="protein sequence ID" value="KAF3767541.1"/>
    <property type="molecule type" value="Genomic_DNA"/>
</dbReference>